<protein>
    <recommendedName>
        <fullName evidence="2">DUF6532 domain-containing protein</fullName>
    </recommendedName>
</protein>
<feature type="domain" description="DUF6532" evidence="2">
    <location>
        <begin position="302"/>
        <end position="483"/>
    </location>
</feature>
<reference evidence="3" key="1">
    <citation type="journal article" date="2020" name="New Phytol.">
        <title>Comparative genomics reveals dynamic genome evolution in host specialist ectomycorrhizal fungi.</title>
        <authorList>
            <person name="Lofgren L.A."/>
            <person name="Nguyen N.H."/>
            <person name="Vilgalys R."/>
            <person name="Ruytinx J."/>
            <person name="Liao H.L."/>
            <person name="Branco S."/>
            <person name="Kuo A."/>
            <person name="LaButti K."/>
            <person name="Lipzen A."/>
            <person name="Andreopoulos W."/>
            <person name="Pangilinan J."/>
            <person name="Riley R."/>
            <person name="Hundley H."/>
            <person name="Na H."/>
            <person name="Barry K."/>
            <person name="Grigoriev I.V."/>
            <person name="Stajich J.E."/>
            <person name="Kennedy P.G."/>
        </authorList>
    </citation>
    <scope>NUCLEOTIDE SEQUENCE</scope>
    <source>
        <strain evidence="3">FC423</strain>
    </source>
</reference>
<feature type="compositionally biased region" description="Polar residues" evidence="1">
    <location>
        <begin position="28"/>
        <end position="43"/>
    </location>
</feature>
<dbReference type="OrthoDB" id="2646770at2759"/>
<dbReference type="EMBL" id="JABBWM010000029">
    <property type="protein sequence ID" value="KAG2108066.1"/>
    <property type="molecule type" value="Genomic_DNA"/>
</dbReference>
<accession>A0A9P7F5P8</accession>
<feature type="compositionally biased region" description="Basic and acidic residues" evidence="1">
    <location>
        <begin position="50"/>
        <end position="63"/>
    </location>
</feature>
<comment type="caution">
    <text evidence="3">The sequence shown here is derived from an EMBL/GenBank/DDBJ whole genome shotgun (WGS) entry which is preliminary data.</text>
</comment>
<evidence type="ECO:0000256" key="1">
    <source>
        <dbReference type="SAM" id="MobiDB-lite"/>
    </source>
</evidence>
<feature type="region of interest" description="Disordered" evidence="1">
    <location>
        <begin position="1"/>
        <end position="154"/>
    </location>
</feature>
<dbReference type="RefSeq" id="XP_041292664.1">
    <property type="nucleotide sequence ID" value="XM_041443265.1"/>
</dbReference>
<dbReference type="AlphaFoldDB" id="A0A9P7F5P8"/>
<gene>
    <name evidence="3" type="ORF">F5147DRAFT_800592</name>
</gene>
<dbReference type="Proteomes" id="UP000823399">
    <property type="component" value="Unassembled WGS sequence"/>
</dbReference>
<dbReference type="Pfam" id="PF20149">
    <property type="entry name" value="DUF6532"/>
    <property type="match status" value="1"/>
</dbReference>
<evidence type="ECO:0000259" key="2">
    <source>
        <dbReference type="Pfam" id="PF20149"/>
    </source>
</evidence>
<feature type="region of interest" description="Disordered" evidence="1">
    <location>
        <begin position="184"/>
        <end position="223"/>
    </location>
</feature>
<feature type="compositionally biased region" description="Polar residues" evidence="1">
    <location>
        <begin position="185"/>
        <end position="201"/>
    </location>
</feature>
<sequence length="554" mass="61387">MPPKAPVTPGEKAAAKRLQKKVEMASAHSAQAATPSEIETSESVGRPIRQAKEVAMKNQDKPATRKRAASSIADSGKGKQKKLTGTSIKKQIVPPEESNHGTARPPRLHKTREQDIDLPSLDQQPVDGHGNTASESDHSENDDSEFLSSHDDELQSKKPKQLKDLFYDETPHFVTNTVKAALKPTTHSSKPSGSYTTSMIPTSDSDDDQATSTSQTMKAVTSKTKFNDVPITKKRAKKTVHKAVETPHFTAALSTSSIPDSLTRNSTRLEDTWSLLTHLVWNGNNTINLLSQQPHIQVILHAAIQLVERELVFECYFPRPKHRHTMMVNLVLEAASSAEHKEVLQRLEQDQAYMKAFTRVPDGRIGLIRKKLKEISDRVVPGAYGVKTGDDEKINRLLNLLTFIYKFDTKGNPILSQPFDHPAINTVCQLAFFTSQDQVGKKYKDRFVSVLDDNDEPEIPSAMVSAVVTAIFSSLLDLKSVVDVGRERGDFGQSLIGMFDNNMEMLNGIYTKGPHVYHSLMARKYKAVSNVVDFASAELKAAFARIDFDGMSID</sequence>
<keyword evidence="4" id="KW-1185">Reference proteome</keyword>
<name>A0A9P7F5P8_9AGAM</name>
<proteinExistence type="predicted"/>
<organism evidence="3 4">
    <name type="scientific">Suillus discolor</name>
    <dbReference type="NCBI Taxonomy" id="1912936"/>
    <lineage>
        <taxon>Eukaryota</taxon>
        <taxon>Fungi</taxon>
        <taxon>Dikarya</taxon>
        <taxon>Basidiomycota</taxon>
        <taxon>Agaricomycotina</taxon>
        <taxon>Agaricomycetes</taxon>
        <taxon>Agaricomycetidae</taxon>
        <taxon>Boletales</taxon>
        <taxon>Suillineae</taxon>
        <taxon>Suillaceae</taxon>
        <taxon>Suillus</taxon>
    </lineage>
</organism>
<evidence type="ECO:0000313" key="4">
    <source>
        <dbReference type="Proteomes" id="UP000823399"/>
    </source>
</evidence>
<dbReference type="InterPro" id="IPR045341">
    <property type="entry name" value="DUF6532"/>
</dbReference>
<dbReference type="GeneID" id="64705524"/>
<evidence type="ECO:0000313" key="3">
    <source>
        <dbReference type="EMBL" id="KAG2108066.1"/>
    </source>
</evidence>